<accession>A0A267FV97</accession>
<proteinExistence type="predicted"/>
<feature type="transmembrane region" description="Helical" evidence="5">
    <location>
        <begin position="449"/>
        <end position="469"/>
    </location>
</feature>
<comment type="caution">
    <text evidence="7">The sequence shown here is derived from an EMBL/GenBank/DDBJ whole genome shotgun (WGS) entry which is preliminary data.</text>
</comment>
<dbReference type="InterPro" id="IPR036259">
    <property type="entry name" value="MFS_trans_sf"/>
</dbReference>
<sequence length="514" mass="57680">MEYEILLKNTGGFGRLQVVMLLLFGVLCFKAMCELQLFVLMQSQPLYRCAQQNTSGYDPQEYAAHCKITRYFNESTGGNYTEACKNFQYRQVYLKKTLIQEYDMICDRSIYATVMTSMYFLGHALGILLSTLGDRIGRKALFYGAGALDILTTLLPVFMPTVETQILSRFLIGIPTPIFSQGLLLLYELTMQEHRGLVGNFYWLFWCAGYMSSAILAFLLQDWRRIQLVSCAFCISYPFIYVFVPESPRWLGLRGRTEDAKKVFSQLARWNGVQWTPDENFDVNIEAEPTGRVQELFQFSQMRKKTLICFWMMLVLSLCYYGLSIDSSFITENIFINTAISGALEIPSYLIAAPLCNLLGRRWPTMTSTAVSGACIIVSAFQAYGVAKLVVAIIGKTLLTTAFSIMSILAAELFPTSVRNTGMFLTLLLSALLTTISPVIGSLTTIEPWLPGLLFGGLAAISSVLIYVLPETSGLPLPETVEQSEALYHASETVWLKSRTNTRQNRSSIIPIVN</sequence>
<feature type="transmembrane region" description="Helical" evidence="5">
    <location>
        <begin position="170"/>
        <end position="189"/>
    </location>
</feature>
<dbReference type="InterPro" id="IPR005828">
    <property type="entry name" value="MFS_sugar_transport-like"/>
</dbReference>
<dbReference type="EMBL" id="NIVC01000778">
    <property type="protein sequence ID" value="PAA76929.1"/>
    <property type="molecule type" value="Genomic_DNA"/>
</dbReference>
<protein>
    <recommendedName>
        <fullName evidence="6">Major facilitator superfamily (MFS) profile domain-containing protein</fullName>
    </recommendedName>
</protein>
<dbReference type="GO" id="GO:0016020">
    <property type="term" value="C:membrane"/>
    <property type="evidence" value="ECO:0007669"/>
    <property type="project" value="UniProtKB-SubCell"/>
</dbReference>
<dbReference type="Pfam" id="PF00083">
    <property type="entry name" value="Sugar_tr"/>
    <property type="match status" value="1"/>
</dbReference>
<evidence type="ECO:0000256" key="3">
    <source>
        <dbReference type="ARBA" id="ARBA00022989"/>
    </source>
</evidence>
<feature type="transmembrane region" description="Helical" evidence="5">
    <location>
        <begin position="12"/>
        <end position="32"/>
    </location>
</feature>
<comment type="subcellular location">
    <subcellularLocation>
        <location evidence="1">Membrane</location>
        <topology evidence="1">Multi-pass membrane protein</topology>
    </subcellularLocation>
</comment>
<dbReference type="GO" id="GO:0022857">
    <property type="term" value="F:transmembrane transporter activity"/>
    <property type="evidence" value="ECO:0007669"/>
    <property type="project" value="InterPro"/>
</dbReference>
<keyword evidence="2 5" id="KW-0812">Transmembrane</keyword>
<dbReference type="InterPro" id="IPR020846">
    <property type="entry name" value="MFS_dom"/>
</dbReference>
<dbReference type="SUPFAM" id="SSF103473">
    <property type="entry name" value="MFS general substrate transporter"/>
    <property type="match status" value="1"/>
</dbReference>
<feature type="transmembrane region" description="Helical" evidence="5">
    <location>
        <begin position="226"/>
        <end position="244"/>
    </location>
</feature>
<evidence type="ECO:0000313" key="8">
    <source>
        <dbReference type="Proteomes" id="UP000215902"/>
    </source>
</evidence>
<evidence type="ECO:0000256" key="4">
    <source>
        <dbReference type="ARBA" id="ARBA00023136"/>
    </source>
</evidence>
<evidence type="ECO:0000256" key="2">
    <source>
        <dbReference type="ARBA" id="ARBA00022692"/>
    </source>
</evidence>
<feature type="transmembrane region" description="Helical" evidence="5">
    <location>
        <begin position="110"/>
        <end position="129"/>
    </location>
</feature>
<evidence type="ECO:0000259" key="6">
    <source>
        <dbReference type="PROSITE" id="PS50850"/>
    </source>
</evidence>
<dbReference type="PROSITE" id="PS50850">
    <property type="entry name" value="MFS"/>
    <property type="match status" value="1"/>
</dbReference>
<feature type="transmembrane region" description="Helical" evidence="5">
    <location>
        <begin position="201"/>
        <end position="220"/>
    </location>
</feature>
<reference evidence="7 8" key="1">
    <citation type="submission" date="2017-06" db="EMBL/GenBank/DDBJ databases">
        <title>A platform for efficient transgenesis in Macrostomum lignano, a flatworm model organism for stem cell research.</title>
        <authorList>
            <person name="Berezikov E."/>
        </authorList>
    </citation>
    <scope>NUCLEOTIDE SEQUENCE [LARGE SCALE GENOMIC DNA]</scope>
    <source>
        <strain evidence="7">DV1</strain>
        <tissue evidence="7">Whole organism</tissue>
    </source>
</reference>
<feature type="transmembrane region" description="Helical" evidence="5">
    <location>
        <begin position="141"/>
        <end position="158"/>
    </location>
</feature>
<evidence type="ECO:0000256" key="5">
    <source>
        <dbReference type="SAM" id="Phobius"/>
    </source>
</evidence>
<gene>
    <name evidence="7" type="ORF">BOX15_Mlig020409g1</name>
</gene>
<feature type="transmembrane region" description="Helical" evidence="5">
    <location>
        <begin position="423"/>
        <end position="443"/>
    </location>
</feature>
<feature type="domain" description="Major facilitator superfamily (MFS) profile" evidence="6">
    <location>
        <begin position="71"/>
        <end position="474"/>
    </location>
</feature>
<keyword evidence="4 5" id="KW-0472">Membrane</keyword>
<dbReference type="Gene3D" id="1.20.1250.20">
    <property type="entry name" value="MFS general substrate transporter like domains"/>
    <property type="match status" value="1"/>
</dbReference>
<evidence type="ECO:0000256" key="1">
    <source>
        <dbReference type="ARBA" id="ARBA00004141"/>
    </source>
</evidence>
<keyword evidence="3 5" id="KW-1133">Transmembrane helix</keyword>
<dbReference type="STRING" id="282301.A0A267FV97"/>
<dbReference type="OrthoDB" id="10021984at2759"/>
<evidence type="ECO:0000313" key="7">
    <source>
        <dbReference type="EMBL" id="PAA76929.1"/>
    </source>
</evidence>
<dbReference type="Proteomes" id="UP000215902">
    <property type="component" value="Unassembled WGS sequence"/>
</dbReference>
<feature type="transmembrane region" description="Helical" evidence="5">
    <location>
        <begin position="390"/>
        <end position="411"/>
    </location>
</feature>
<dbReference type="PANTHER" id="PTHR24064">
    <property type="entry name" value="SOLUTE CARRIER FAMILY 22 MEMBER"/>
    <property type="match status" value="1"/>
</dbReference>
<organism evidence="7 8">
    <name type="scientific">Macrostomum lignano</name>
    <dbReference type="NCBI Taxonomy" id="282301"/>
    <lineage>
        <taxon>Eukaryota</taxon>
        <taxon>Metazoa</taxon>
        <taxon>Spiralia</taxon>
        <taxon>Lophotrochozoa</taxon>
        <taxon>Platyhelminthes</taxon>
        <taxon>Rhabditophora</taxon>
        <taxon>Macrostomorpha</taxon>
        <taxon>Macrostomida</taxon>
        <taxon>Macrostomidae</taxon>
        <taxon>Macrostomum</taxon>
    </lineage>
</organism>
<dbReference type="AlphaFoldDB" id="A0A267FV97"/>
<feature type="transmembrane region" description="Helical" evidence="5">
    <location>
        <begin position="335"/>
        <end position="356"/>
    </location>
</feature>
<feature type="transmembrane region" description="Helical" evidence="5">
    <location>
        <begin position="306"/>
        <end position="323"/>
    </location>
</feature>
<keyword evidence="8" id="KW-1185">Reference proteome</keyword>
<name>A0A267FV97_9PLAT</name>